<comment type="caution">
    <text evidence="1">The sequence shown here is derived from an EMBL/GenBank/DDBJ whole genome shotgun (WGS) entry which is preliminary data.</text>
</comment>
<accession>A0A2T1KFM7</accession>
<evidence type="ECO:0000313" key="1">
    <source>
        <dbReference type="EMBL" id="PSF08936.1"/>
    </source>
</evidence>
<dbReference type="AlphaFoldDB" id="A0A2T1KFM7"/>
<protein>
    <submittedName>
        <fullName evidence="1">DUF2894 domain-containing protein</fullName>
    </submittedName>
</protein>
<proteinExistence type="predicted"/>
<dbReference type="Proteomes" id="UP000238385">
    <property type="component" value="Unassembled WGS sequence"/>
</dbReference>
<dbReference type="OrthoDB" id="6025757at2"/>
<keyword evidence="2" id="KW-1185">Reference proteome</keyword>
<name>A0A2T1KFM7_9GAMM</name>
<gene>
    <name evidence="1" type="ORF">C7H08_06635</name>
</gene>
<organism evidence="1 2">
    <name type="scientific">Marinobacter halophilus</name>
    <dbReference type="NCBI Taxonomy" id="1323740"/>
    <lineage>
        <taxon>Bacteria</taxon>
        <taxon>Pseudomonadati</taxon>
        <taxon>Pseudomonadota</taxon>
        <taxon>Gammaproteobacteria</taxon>
        <taxon>Pseudomonadales</taxon>
        <taxon>Marinobacteraceae</taxon>
        <taxon>Marinobacter</taxon>
    </lineage>
</organism>
<dbReference type="EMBL" id="PXNN01000011">
    <property type="protein sequence ID" value="PSF08936.1"/>
    <property type="molecule type" value="Genomic_DNA"/>
</dbReference>
<dbReference type="Pfam" id="PF11445">
    <property type="entry name" value="DUF2894"/>
    <property type="match status" value="1"/>
</dbReference>
<dbReference type="InterPro" id="IPR021549">
    <property type="entry name" value="DUF2894"/>
</dbReference>
<sequence>MNPLIEELRHSGADQVDPVRFRYLEALAQRLAEKGLQNTRHWQRLAQAVSEFQAKCELANQAAQPDEPRQPSPLAALLAVLNQAPESPATDPRSALEQFVFGAAAEGSGAAHHPATNGTLQPLKAMARVQADHGAHALQERIRHAIEQTPKDAGPMNAHRLVSRAMAELQRLSPEYLNRFANYTDTLMALERLGRKG</sequence>
<evidence type="ECO:0000313" key="2">
    <source>
        <dbReference type="Proteomes" id="UP000238385"/>
    </source>
</evidence>
<reference evidence="1 2" key="1">
    <citation type="submission" date="2018-03" db="EMBL/GenBank/DDBJ databases">
        <title>Marinobacter brunus sp. nov., a marine bacterium of Gamma-proteobacteria isolated from the surface seawater of the South China Sea.</title>
        <authorList>
            <person name="Cheng H."/>
            <person name="Wu Y.-H."/>
            <person name="Xamxidin M."/>
            <person name="Xu X.-W."/>
        </authorList>
    </citation>
    <scope>NUCLEOTIDE SEQUENCE [LARGE SCALE GENOMIC DNA]</scope>
    <source>
        <strain evidence="1 2">JCM 30472</strain>
    </source>
</reference>